<accession>A0ABD1CCQ8</accession>
<evidence type="ECO:0000313" key="2">
    <source>
        <dbReference type="Proteomes" id="UP001562425"/>
    </source>
</evidence>
<feature type="non-terminal residue" evidence="1">
    <location>
        <position position="79"/>
    </location>
</feature>
<comment type="caution">
    <text evidence="1">The sequence shown here is derived from an EMBL/GenBank/DDBJ whole genome shotgun (WGS) entry which is preliminary data.</text>
</comment>
<proteinExistence type="predicted"/>
<reference evidence="1 2" key="1">
    <citation type="submission" date="2024-05" db="EMBL/GenBank/DDBJ databases">
        <title>Culex pipiens pipiens assembly and annotation.</title>
        <authorList>
            <person name="Alout H."/>
            <person name="Durand T."/>
        </authorList>
    </citation>
    <scope>NUCLEOTIDE SEQUENCE [LARGE SCALE GENOMIC DNA]</scope>
    <source>
        <strain evidence="1">HA-2024</strain>
        <tissue evidence="1">Whole body</tissue>
    </source>
</reference>
<dbReference type="EMBL" id="JBEHCU010013629">
    <property type="protein sequence ID" value="KAL1374148.1"/>
    <property type="molecule type" value="Genomic_DNA"/>
</dbReference>
<dbReference type="AlphaFoldDB" id="A0ABD1CCQ8"/>
<organism evidence="1 2">
    <name type="scientific">Culex pipiens pipiens</name>
    <name type="common">Northern house mosquito</name>
    <dbReference type="NCBI Taxonomy" id="38569"/>
    <lineage>
        <taxon>Eukaryota</taxon>
        <taxon>Metazoa</taxon>
        <taxon>Ecdysozoa</taxon>
        <taxon>Arthropoda</taxon>
        <taxon>Hexapoda</taxon>
        <taxon>Insecta</taxon>
        <taxon>Pterygota</taxon>
        <taxon>Neoptera</taxon>
        <taxon>Endopterygota</taxon>
        <taxon>Diptera</taxon>
        <taxon>Nematocera</taxon>
        <taxon>Culicoidea</taxon>
        <taxon>Culicidae</taxon>
        <taxon>Culicinae</taxon>
        <taxon>Culicini</taxon>
        <taxon>Culex</taxon>
        <taxon>Culex</taxon>
    </lineage>
</organism>
<name>A0ABD1CCQ8_CULPP</name>
<sequence>MTRTKTGRRLVSKKRGSVDEKTRIANKMRDFEVTVDCELANLELKFRDEMDRVQRLVDGLKTRIPKKYLTMTINQIREY</sequence>
<evidence type="ECO:0000313" key="1">
    <source>
        <dbReference type="EMBL" id="KAL1374148.1"/>
    </source>
</evidence>
<dbReference type="Proteomes" id="UP001562425">
    <property type="component" value="Unassembled WGS sequence"/>
</dbReference>
<keyword evidence="2" id="KW-1185">Reference proteome</keyword>
<gene>
    <name evidence="1" type="ORF">pipiens_018258</name>
</gene>
<protein>
    <submittedName>
        <fullName evidence="1">Uncharacterized protein</fullName>
    </submittedName>
</protein>